<evidence type="ECO:0000313" key="3">
    <source>
        <dbReference type="EMBL" id="MCG2587697.1"/>
    </source>
</evidence>
<dbReference type="Gene3D" id="3.60.40.10">
    <property type="entry name" value="PPM-type phosphatase domain"/>
    <property type="match status" value="1"/>
</dbReference>
<sequence length="580" mass="65840">MDQSDKNSELESKFELKTVLETSRILVESRNSEFIINNLLLILMGRLLVPRAAIFIYDSRTNSYTLKKSKGLPKLEEEKQYKILGKEECKEVAYFIAEKADASIKKLLVDVGNSLFFNLRTNNNHHGILFLGGKANKEAFQEHELEFIEGLCIISTAALVNSQLFTELTNTYRNLDRRIHELNTLFDLSKEFNLLVDREKISRIFKFALLGQLFIRTFFLIYKNQDEISLLTSSGLKKQPDPSQIEHIFKTTEDDVIEVDERFANDYPWIYENNIAALISISVQNEKVAIIGVGERANKVPYTETDFNFLKSLANLAVISIQKTYFLEERIDKERMEEELSIAKSIQEGLLPDPIPEVNGVDLAARTISSREVGGDYFDVARTPDGNTILAIADVTGKGVPAALLMANLQSMLHVLLPVDITLSEATERINNLIYKNTPSDKFITFFWGKYLSTHKILRYVNAGHNPPLLLRKNSDRFEELSVGGLLLGAIETMAPYEQADVQLNPNDLLISYTDGVNEAMNNEEEEFGTTRLKKCILKNRDKSSEEILDAIVQEVLAFSNQKLFDDLTLLIIRAKELSD</sequence>
<dbReference type="PANTHER" id="PTHR43156:SF2">
    <property type="entry name" value="STAGE II SPORULATION PROTEIN E"/>
    <property type="match status" value="1"/>
</dbReference>
<evidence type="ECO:0000259" key="2">
    <source>
        <dbReference type="SMART" id="SM00331"/>
    </source>
</evidence>
<reference evidence="3" key="1">
    <citation type="submission" date="2022-01" db="EMBL/GenBank/DDBJ databases">
        <authorList>
            <person name="Wang Y."/>
        </authorList>
    </citation>
    <scope>NUCLEOTIDE SEQUENCE</scope>
    <source>
        <strain evidence="3">WB101</strain>
    </source>
</reference>
<keyword evidence="4" id="KW-1185">Reference proteome</keyword>
<organism evidence="3 4">
    <name type="scientific">Rhodohalobacter sulfatireducens</name>
    <dbReference type="NCBI Taxonomy" id="2911366"/>
    <lineage>
        <taxon>Bacteria</taxon>
        <taxon>Pseudomonadati</taxon>
        <taxon>Balneolota</taxon>
        <taxon>Balneolia</taxon>
        <taxon>Balneolales</taxon>
        <taxon>Balneolaceae</taxon>
        <taxon>Rhodohalobacter</taxon>
    </lineage>
</organism>
<evidence type="ECO:0000256" key="1">
    <source>
        <dbReference type="ARBA" id="ARBA00022801"/>
    </source>
</evidence>
<name>A0ABS9KA14_9BACT</name>
<dbReference type="SUPFAM" id="SSF55781">
    <property type="entry name" value="GAF domain-like"/>
    <property type="match status" value="2"/>
</dbReference>
<proteinExistence type="predicted"/>
<accession>A0ABS9KA14</accession>
<comment type="caution">
    <text evidence="3">The sequence shown here is derived from an EMBL/GenBank/DDBJ whole genome shotgun (WGS) entry which is preliminary data.</text>
</comment>
<dbReference type="InterPro" id="IPR052016">
    <property type="entry name" value="Bact_Sigma-Reg"/>
</dbReference>
<feature type="domain" description="PPM-type phosphatase" evidence="2">
    <location>
        <begin position="358"/>
        <end position="575"/>
    </location>
</feature>
<dbReference type="Pfam" id="PF07228">
    <property type="entry name" value="SpoIIE"/>
    <property type="match status" value="1"/>
</dbReference>
<dbReference type="EMBL" id="JAKLWS010000003">
    <property type="protein sequence ID" value="MCG2587697.1"/>
    <property type="molecule type" value="Genomic_DNA"/>
</dbReference>
<dbReference type="InterPro" id="IPR001932">
    <property type="entry name" value="PPM-type_phosphatase-like_dom"/>
</dbReference>
<gene>
    <name evidence="3" type="ORF">L6773_03900</name>
</gene>
<dbReference type="SMART" id="SM00331">
    <property type="entry name" value="PP2C_SIG"/>
    <property type="match status" value="1"/>
</dbReference>
<dbReference type="InterPro" id="IPR036457">
    <property type="entry name" value="PPM-type-like_dom_sf"/>
</dbReference>
<keyword evidence="1" id="KW-0378">Hydrolase</keyword>
<reference evidence="3" key="2">
    <citation type="submission" date="2024-05" db="EMBL/GenBank/DDBJ databases">
        <title>Rhodohalobacter halophilus gen. nov., sp. nov., a moderately halophilic member of the family Balneolaceae.</title>
        <authorList>
            <person name="Xia J."/>
        </authorList>
    </citation>
    <scope>NUCLEOTIDE SEQUENCE</scope>
    <source>
        <strain evidence="3">WB101</strain>
    </source>
</reference>
<dbReference type="PANTHER" id="PTHR43156">
    <property type="entry name" value="STAGE II SPORULATION PROTEIN E-RELATED"/>
    <property type="match status" value="1"/>
</dbReference>
<evidence type="ECO:0000313" key="4">
    <source>
        <dbReference type="Proteomes" id="UP001165366"/>
    </source>
</evidence>
<dbReference type="Proteomes" id="UP001165366">
    <property type="component" value="Unassembled WGS sequence"/>
</dbReference>
<dbReference type="SUPFAM" id="SSF81606">
    <property type="entry name" value="PP2C-like"/>
    <property type="match status" value="1"/>
</dbReference>
<dbReference type="RefSeq" id="WP_237852540.1">
    <property type="nucleotide sequence ID" value="NZ_JAKLWS010000003.1"/>
</dbReference>
<protein>
    <submittedName>
        <fullName evidence="3">SpoIIE family protein phosphatase</fullName>
    </submittedName>
</protein>